<dbReference type="NCBIfam" id="NF009154">
    <property type="entry name" value="PRK12497.3-3"/>
    <property type="match status" value="1"/>
</dbReference>
<name>A0A8J6MCW4_9FIRM</name>
<dbReference type="Gene3D" id="3.40.1350.10">
    <property type="match status" value="1"/>
</dbReference>
<dbReference type="PANTHER" id="PTHR34039:SF1">
    <property type="entry name" value="UPF0102 PROTEIN YRAN"/>
    <property type="match status" value="1"/>
</dbReference>
<gene>
    <name evidence="3" type="ORF">H8S11_05785</name>
</gene>
<evidence type="ECO:0000256" key="2">
    <source>
        <dbReference type="HAMAP-Rule" id="MF_00048"/>
    </source>
</evidence>
<proteinExistence type="inferred from homology"/>
<dbReference type="InterPro" id="IPR011335">
    <property type="entry name" value="Restrct_endonuc-II-like"/>
</dbReference>
<dbReference type="InterPro" id="IPR011856">
    <property type="entry name" value="tRNA_endonuc-like_dom_sf"/>
</dbReference>
<dbReference type="EMBL" id="JACOPO010000003">
    <property type="protein sequence ID" value="MBC5722316.1"/>
    <property type="molecule type" value="Genomic_DNA"/>
</dbReference>
<evidence type="ECO:0000313" key="3">
    <source>
        <dbReference type="EMBL" id="MBC5722316.1"/>
    </source>
</evidence>
<dbReference type="Proteomes" id="UP000628736">
    <property type="component" value="Unassembled WGS sequence"/>
</dbReference>
<evidence type="ECO:0000313" key="4">
    <source>
        <dbReference type="Proteomes" id="UP000628736"/>
    </source>
</evidence>
<dbReference type="NCBIfam" id="NF009150">
    <property type="entry name" value="PRK12497.1-3"/>
    <property type="match status" value="1"/>
</dbReference>
<dbReference type="PANTHER" id="PTHR34039">
    <property type="entry name" value="UPF0102 PROTEIN YRAN"/>
    <property type="match status" value="1"/>
</dbReference>
<evidence type="ECO:0000256" key="1">
    <source>
        <dbReference type="ARBA" id="ARBA00006738"/>
    </source>
</evidence>
<protein>
    <recommendedName>
        <fullName evidence="2">UPF0102 protein H8S11_05785</fullName>
    </recommendedName>
</protein>
<dbReference type="GO" id="GO:0003676">
    <property type="term" value="F:nucleic acid binding"/>
    <property type="evidence" value="ECO:0007669"/>
    <property type="project" value="InterPro"/>
</dbReference>
<organism evidence="3 4">
    <name type="scientific">Flintibacter hominis</name>
    <dbReference type="NCBI Taxonomy" id="2763048"/>
    <lineage>
        <taxon>Bacteria</taxon>
        <taxon>Bacillati</taxon>
        <taxon>Bacillota</taxon>
        <taxon>Clostridia</taxon>
        <taxon>Eubacteriales</taxon>
        <taxon>Flintibacter</taxon>
    </lineage>
</organism>
<dbReference type="InterPro" id="IPR003509">
    <property type="entry name" value="UPF0102_YraN-like"/>
</dbReference>
<keyword evidence="4" id="KW-1185">Reference proteome</keyword>
<dbReference type="AlphaFoldDB" id="A0A8J6MCW4"/>
<dbReference type="CDD" id="cd20736">
    <property type="entry name" value="PoNe_Nuclease"/>
    <property type="match status" value="1"/>
</dbReference>
<dbReference type="Pfam" id="PF02021">
    <property type="entry name" value="UPF0102"/>
    <property type="match status" value="1"/>
</dbReference>
<reference evidence="3" key="1">
    <citation type="submission" date="2020-08" db="EMBL/GenBank/DDBJ databases">
        <title>Genome public.</title>
        <authorList>
            <person name="Liu C."/>
            <person name="Sun Q."/>
        </authorList>
    </citation>
    <scope>NUCLEOTIDE SEQUENCE</scope>
    <source>
        <strain evidence="3">NSJ-23</strain>
    </source>
</reference>
<dbReference type="HAMAP" id="MF_00048">
    <property type="entry name" value="UPF0102"/>
    <property type="match status" value="1"/>
</dbReference>
<sequence length="122" mass="13886">MSGQESRLLGRWGEALAAQWLRERGCRILAAGWRCRQGEIDLIAREGNFLCFVEVKLRKSGSFARAGAFVDSRKQEKLRLAAQLYLAENPTQLQPRFDVVEIYAPRGTETCRPQISRVENAF</sequence>
<dbReference type="SUPFAM" id="SSF52980">
    <property type="entry name" value="Restriction endonuclease-like"/>
    <property type="match status" value="1"/>
</dbReference>
<accession>A0A8J6MCW4</accession>
<dbReference type="NCBIfam" id="TIGR00252">
    <property type="entry name" value="YraN family protein"/>
    <property type="match status" value="1"/>
</dbReference>
<comment type="similarity">
    <text evidence="1 2">Belongs to the UPF0102 family.</text>
</comment>
<comment type="caution">
    <text evidence="3">The sequence shown here is derived from an EMBL/GenBank/DDBJ whole genome shotgun (WGS) entry which is preliminary data.</text>
</comment>